<keyword evidence="3" id="KW-1185">Reference proteome</keyword>
<keyword evidence="1" id="KW-1133">Transmembrane helix</keyword>
<gene>
    <name evidence="2" type="ORF">ACFQ5G_06545</name>
</gene>
<feature type="transmembrane region" description="Helical" evidence="1">
    <location>
        <begin position="47"/>
        <end position="67"/>
    </location>
</feature>
<dbReference type="EMBL" id="JBHTMK010000007">
    <property type="protein sequence ID" value="MFD1364999.1"/>
    <property type="molecule type" value="Genomic_DNA"/>
</dbReference>
<reference evidence="3" key="1">
    <citation type="journal article" date="2019" name="Int. J. Syst. Evol. Microbiol.">
        <title>The Global Catalogue of Microorganisms (GCM) 10K type strain sequencing project: providing services to taxonomists for standard genome sequencing and annotation.</title>
        <authorList>
            <consortium name="The Broad Institute Genomics Platform"/>
            <consortium name="The Broad Institute Genome Sequencing Center for Infectious Disease"/>
            <person name="Wu L."/>
            <person name="Ma J."/>
        </authorList>
    </citation>
    <scope>NUCLEOTIDE SEQUENCE [LARGE SCALE GENOMIC DNA]</scope>
    <source>
        <strain evidence="3">CCM 7526</strain>
    </source>
</reference>
<proteinExistence type="predicted"/>
<sequence length="112" mass="11420">MTTPRTPMNAARALSGRAAIALAAATAVFLLGVHLQSDGFCSADETAVNAFVMAVMVAAVGLTAAALSVLGRGYRGVRLAALAGWAATLLPAYLLMAWAMRYVASVHAGCPQ</sequence>
<evidence type="ECO:0000313" key="3">
    <source>
        <dbReference type="Proteomes" id="UP001597183"/>
    </source>
</evidence>
<dbReference type="RefSeq" id="WP_317795268.1">
    <property type="nucleotide sequence ID" value="NZ_AP028461.1"/>
</dbReference>
<evidence type="ECO:0000313" key="2">
    <source>
        <dbReference type="EMBL" id="MFD1364999.1"/>
    </source>
</evidence>
<accession>A0ABW4A3E5</accession>
<comment type="caution">
    <text evidence="2">The sequence shown here is derived from an EMBL/GenBank/DDBJ whole genome shotgun (WGS) entry which is preliminary data.</text>
</comment>
<keyword evidence="1" id="KW-0472">Membrane</keyword>
<feature type="transmembrane region" description="Helical" evidence="1">
    <location>
        <begin position="79"/>
        <end position="99"/>
    </location>
</feature>
<organism evidence="2 3">
    <name type="scientific">Actinoplanes sichuanensis</name>
    <dbReference type="NCBI Taxonomy" id="512349"/>
    <lineage>
        <taxon>Bacteria</taxon>
        <taxon>Bacillati</taxon>
        <taxon>Actinomycetota</taxon>
        <taxon>Actinomycetes</taxon>
        <taxon>Micromonosporales</taxon>
        <taxon>Micromonosporaceae</taxon>
        <taxon>Actinoplanes</taxon>
    </lineage>
</organism>
<name>A0ABW4A3E5_9ACTN</name>
<keyword evidence="1" id="KW-0812">Transmembrane</keyword>
<dbReference type="Proteomes" id="UP001597183">
    <property type="component" value="Unassembled WGS sequence"/>
</dbReference>
<evidence type="ECO:0000256" key="1">
    <source>
        <dbReference type="SAM" id="Phobius"/>
    </source>
</evidence>
<protein>
    <submittedName>
        <fullName evidence="2">Uncharacterized protein</fullName>
    </submittedName>
</protein>